<dbReference type="Pfam" id="PF03647">
    <property type="entry name" value="Tmemb_14"/>
    <property type="match status" value="1"/>
</dbReference>
<sequence length="313" mass="35357">MAAAVLTFVSPVKTSTLSSYKWAGRHSRQLPRGLWNLSPKNESSRPCFVSKRSYGLPPILLDRRMSRLTWLALPEETNRSEIEVEKENDLRIKADESQEAWKQTLETFKEEAAKMKDISQEAYEVYSKRAMDIWLETSDMLKIQAEKARQDLAIMANEISKEGQVYLSTAAKNSPEPVKDIVETFASSATELKEVSLVRDFYLGVPYGAFLAIGGFLNFMVTGSIPAIRFGIILGSALLALSILSLRSWKSGKPVQKFVKGQAAIAMVILIREWRLFSKMRSLPTFLMTLISGSMVAFYVYRIMIDEDTEDKL</sequence>
<feature type="transmembrane region" description="Helical" evidence="6">
    <location>
        <begin position="283"/>
        <end position="301"/>
    </location>
</feature>
<dbReference type="OrthoDB" id="1711136at2759"/>
<dbReference type="PANTHER" id="PTHR12668">
    <property type="entry name" value="TRANSMEMBRANE PROTEIN 14, 15"/>
    <property type="match status" value="1"/>
</dbReference>
<dbReference type="InterPro" id="IPR044890">
    <property type="entry name" value="TMEM14_sf"/>
</dbReference>
<accession>A0A835Q544</accession>
<evidence type="ECO:0008006" key="9">
    <source>
        <dbReference type="Google" id="ProtNLM"/>
    </source>
</evidence>
<evidence type="ECO:0000256" key="5">
    <source>
        <dbReference type="ARBA" id="ARBA00023136"/>
    </source>
</evidence>
<evidence type="ECO:0000256" key="1">
    <source>
        <dbReference type="ARBA" id="ARBA00004370"/>
    </source>
</evidence>
<dbReference type="GO" id="GO:0015245">
    <property type="term" value="F:fatty acid transmembrane transporter activity"/>
    <property type="evidence" value="ECO:0007669"/>
    <property type="project" value="TreeGrafter"/>
</dbReference>
<dbReference type="GO" id="GO:0009706">
    <property type="term" value="C:chloroplast inner membrane"/>
    <property type="evidence" value="ECO:0007669"/>
    <property type="project" value="TreeGrafter"/>
</dbReference>
<protein>
    <recommendedName>
        <fullName evidence="9">Protein FATTY ACID EXPORT 3, chloroplastic</fullName>
    </recommendedName>
</protein>
<dbReference type="PANTHER" id="PTHR12668:SF43">
    <property type="entry name" value="TRANSMEMBRANE PROTEIN 14 HOMOLOG"/>
    <property type="match status" value="1"/>
</dbReference>
<keyword evidence="3 6" id="KW-0812">Transmembrane</keyword>
<evidence type="ECO:0000256" key="2">
    <source>
        <dbReference type="ARBA" id="ARBA00007590"/>
    </source>
</evidence>
<comment type="subcellular location">
    <subcellularLocation>
        <location evidence="1">Membrane</location>
    </subcellularLocation>
</comment>
<dbReference type="AlphaFoldDB" id="A0A835Q544"/>
<dbReference type="Gene3D" id="1.10.10.1740">
    <property type="entry name" value="Transmembrane protein 14-like"/>
    <property type="match status" value="1"/>
</dbReference>
<gene>
    <name evidence="7" type="ORF">HPP92_018086</name>
</gene>
<reference evidence="7 8" key="1">
    <citation type="journal article" date="2020" name="Nat. Food">
        <title>A phased Vanilla planifolia genome enables genetic improvement of flavour and production.</title>
        <authorList>
            <person name="Hasing T."/>
            <person name="Tang H."/>
            <person name="Brym M."/>
            <person name="Khazi F."/>
            <person name="Huang T."/>
            <person name="Chambers A.H."/>
        </authorList>
    </citation>
    <scope>NUCLEOTIDE SEQUENCE [LARGE SCALE GENOMIC DNA]</scope>
    <source>
        <tissue evidence="7">Leaf</tissue>
    </source>
</reference>
<evidence type="ECO:0000313" key="7">
    <source>
        <dbReference type="EMBL" id="KAG0466506.1"/>
    </source>
</evidence>
<evidence type="ECO:0000256" key="4">
    <source>
        <dbReference type="ARBA" id="ARBA00022989"/>
    </source>
</evidence>
<evidence type="ECO:0000313" key="8">
    <source>
        <dbReference type="Proteomes" id="UP000636800"/>
    </source>
</evidence>
<keyword evidence="4 6" id="KW-1133">Transmembrane helix</keyword>
<feature type="transmembrane region" description="Helical" evidence="6">
    <location>
        <begin position="201"/>
        <end position="221"/>
    </location>
</feature>
<feature type="transmembrane region" description="Helical" evidence="6">
    <location>
        <begin position="227"/>
        <end position="246"/>
    </location>
</feature>
<evidence type="ECO:0000256" key="3">
    <source>
        <dbReference type="ARBA" id="ARBA00022692"/>
    </source>
</evidence>
<evidence type="ECO:0000256" key="6">
    <source>
        <dbReference type="SAM" id="Phobius"/>
    </source>
</evidence>
<organism evidence="7 8">
    <name type="scientific">Vanilla planifolia</name>
    <name type="common">Vanilla</name>
    <dbReference type="NCBI Taxonomy" id="51239"/>
    <lineage>
        <taxon>Eukaryota</taxon>
        <taxon>Viridiplantae</taxon>
        <taxon>Streptophyta</taxon>
        <taxon>Embryophyta</taxon>
        <taxon>Tracheophyta</taxon>
        <taxon>Spermatophyta</taxon>
        <taxon>Magnoliopsida</taxon>
        <taxon>Liliopsida</taxon>
        <taxon>Asparagales</taxon>
        <taxon>Orchidaceae</taxon>
        <taxon>Vanilloideae</taxon>
        <taxon>Vanilleae</taxon>
        <taxon>Vanilla</taxon>
    </lineage>
</organism>
<keyword evidence="8" id="KW-1185">Reference proteome</keyword>
<dbReference type="EMBL" id="JADCNL010000009">
    <property type="protein sequence ID" value="KAG0466506.1"/>
    <property type="molecule type" value="Genomic_DNA"/>
</dbReference>
<comment type="similarity">
    <text evidence="2">Belongs to the TMEM14 family.</text>
</comment>
<dbReference type="InterPro" id="IPR005349">
    <property type="entry name" value="TMEM14"/>
</dbReference>
<comment type="caution">
    <text evidence="7">The sequence shown here is derived from an EMBL/GenBank/DDBJ whole genome shotgun (WGS) entry which is preliminary data.</text>
</comment>
<dbReference type="Proteomes" id="UP000636800">
    <property type="component" value="Unassembled WGS sequence"/>
</dbReference>
<keyword evidence="5 6" id="KW-0472">Membrane</keyword>
<name>A0A835Q544_VANPL</name>
<proteinExistence type="inferred from homology"/>